<evidence type="ECO:0000256" key="8">
    <source>
        <dbReference type="ARBA" id="ARBA00022989"/>
    </source>
</evidence>
<keyword evidence="6" id="KW-0547">Nucleotide-binding</keyword>
<feature type="domain" description="Leucine-rich repeat-containing N-terminal plant-type" evidence="10">
    <location>
        <begin position="28"/>
        <end position="66"/>
    </location>
</feature>
<evidence type="ECO:0000313" key="11">
    <source>
        <dbReference type="EMBL" id="KAF7036436.1"/>
    </source>
</evidence>
<sequence length="289" mass="31515">LMQHLTLAASMSAAVLFACILYAKSADLNSDKQALLAFPASLPHGRKLNWSSTTPVCTSWLGVKCTPDNSRVHTLCLPALGLFGPIPLDTLGKLDAQEVLSLRSNRLTVELPPDVGSIPSLHSLYLQHNNLCGIIPTTLSSSLTFLDLCYNTFDGEIPLSVQNLTGLTAILLQNNSLSGPIPDLRLAKLRHLNVSNNNLSGPISPSFAEIPSQFLLREHFSVWVTIGTLSWNCAFSFTDTTTISAQQTQEEFLEKDQHMCSNCNCCCRRGIVASLGSCTLDMYFQEKEA</sequence>
<dbReference type="InterPro" id="IPR001611">
    <property type="entry name" value="Leu-rich_rpt"/>
</dbReference>
<dbReference type="InterPro" id="IPR050994">
    <property type="entry name" value="At_inactive_RLKs"/>
</dbReference>
<dbReference type="Gene3D" id="3.80.10.10">
    <property type="entry name" value="Ribonuclease Inhibitor"/>
    <property type="match status" value="2"/>
</dbReference>
<comment type="subcellular location">
    <subcellularLocation>
        <location evidence="1">Membrane</location>
    </subcellularLocation>
</comment>
<evidence type="ECO:0000256" key="6">
    <source>
        <dbReference type="ARBA" id="ARBA00022741"/>
    </source>
</evidence>
<evidence type="ECO:0000256" key="4">
    <source>
        <dbReference type="ARBA" id="ARBA00022729"/>
    </source>
</evidence>
<accession>A0A9R1FXZ5</accession>
<name>A0A9R1FXZ5_WHEAT</name>
<reference evidence="11" key="2">
    <citation type="submission" date="2020-03" db="EMBL/GenBank/DDBJ databases">
        <title>The second near-complete assembly of the hexaploid bread wheat (Triticum aestivum) genome.</title>
        <authorList>
            <person name="Zimin A.V."/>
            <person name="Puiu D."/>
            <person name="Shumante A."/>
            <person name="Alonge M."/>
            <person name="Salzberg S.L."/>
        </authorList>
    </citation>
    <scope>NUCLEOTIDE SEQUENCE</scope>
    <source>
        <tissue evidence="11">Leaf</tissue>
    </source>
</reference>
<dbReference type="Pfam" id="PF08263">
    <property type="entry name" value="LRRNT_2"/>
    <property type="match status" value="1"/>
</dbReference>
<evidence type="ECO:0000259" key="10">
    <source>
        <dbReference type="Pfam" id="PF08263"/>
    </source>
</evidence>
<evidence type="ECO:0000256" key="7">
    <source>
        <dbReference type="ARBA" id="ARBA00022840"/>
    </source>
</evidence>
<dbReference type="GO" id="GO:0016020">
    <property type="term" value="C:membrane"/>
    <property type="evidence" value="ECO:0007669"/>
    <property type="project" value="UniProtKB-SubCell"/>
</dbReference>
<keyword evidence="2" id="KW-0433">Leucine-rich repeat</keyword>
<dbReference type="FunFam" id="3.80.10.10:FF:000234">
    <property type="entry name" value="Probable inactive receptor kinase RLK902"/>
    <property type="match status" value="1"/>
</dbReference>
<dbReference type="Pfam" id="PF00560">
    <property type="entry name" value="LRR_1"/>
    <property type="match status" value="3"/>
</dbReference>
<dbReference type="OrthoDB" id="676979at2759"/>
<dbReference type="InterPro" id="IPR032675">
    <property type="entry name" value="LRR_dom_sf"/>
</dbReference>
<comment type="caution">
    <text evidence="11">The sequence shown here is derived from an EMBL/GenBank/DDBJ whole genome shotgun (WGS) entry which is preliminary data.</text>
</comment>
<evidence type="ECO:0000256" key="2">
    <source>
        <dbReference type="ARBA" id="ARBA00022614"/>
    </source>
</evidence>
<reference evidence="11" key="1">
    <citation type="journal article" date="2017" name="Gigascience">
        <title>The first near-complete assembly of the hexaploid bread wheat genome, Triticum aestivum.</title>
        <authorList>
            <person name="Zimin A.V."/>
            <person name="Puiu D."/>
            <person name="Hall R."/>
            <person name="Kingan S."/>
            <person name="Clavijo B.J."/>
            <person name="Salzberg S.L."/>
        </authorList>
    </citation>
    <scope>NUCLEOTIDE SEQUENCE</scope>
    <source>
        <tissue evidence="11">Leaf</tissue>
    </source>
</reference>
<keyword evidence="5" id="KW-0677">Repeat</keyword>
<evidence type="ECO:0000256" key="3">
    <source>
        <dbReference type="ARBA" id="ARBA00022692"/>
    </source>
</evidence>
<dbReference type="InterPro" id="IPR013210">
    <property type="entry name" value="LRR_N_plant-typ"/>
</dbReference>
<keyword evidence="3" id="KW-0812">Transmembrane</keyword>
<feature type="non-terminal residue" evidence="11">
    <location>
        <position position="289"/>
    </location>
</feature>
<dbReference type="GO" id="GO:0005524">
    <property type="term" value="F:ATP binding"/>
    <property type="evidence" value="ECO:0007669"/>
    <property type="project" value="UniProtKB-KW"/>
</dbReference>
<dbReference type="PANTHER" id="PTHR48010:SF59">
    <property type="entry name" value="PROTEIN KINASE DOMAIN-CONTAINING PROTEIN"/>
    <property type="match status" value="1"/>
</dbReference>
<dbReference type="PANTHER" id="PTHR48010">
    <property type="entry name" value="OS05G0588300 PROTEIN"/>
    <property type="match status" value="1"/>
</dbReference>
<dbReference type="SUPFAM" id="SSF52058">
    <property type="entry name" value="L domain-like"/>
    <property type="match status" value="1"/>
</dbReference>
<dbReference type="AlphaFoldDB" id="A0A9R1FXZ5"/>
<gene>
    <name evidence="11" type="ORF">CFC21_047102</name>
</gene>
<dbReference type="Proteomes" id="UP000815260">
    <property type="component" value="Chromosome 3D"/>
</dbReference>
<evidence type="ECO:0000256" key="5">
    <source>
        <dbReference type="ARBA" id="ARBA00022737"/>
    </source>
</evidence>
<feature type="non-terminal residue" evidence="11">
    <location>
        <position position="1"/>
    </location>
</feature>
<keyword evidence="8" id="KW-1133">Transmembrane helix</keyword>
<keyword evidence="4" id="KW-0732">Signal</keyword>
<organism evidence="11">
    <name type="scientific">Triticum aestivum</name>
    <name type="common">Wheat</name>
    <dbReference type="NCBI Taxonomy" id="4565"/>
    <lineage>
        <taxon>Eukaryota</taxon>
        <taxon>Viridiplantae</taxon>
        <taxon>Streptophyta</taxon>
        <taxon>Embryophyta</taxon>
        <taxon>Tracheophyta</taxon>
        <taxon>Spermatophyta</taxon>
        <taxon>Magnoliopsida</taxon>
        <taxon>Liliopsida</taxon>
        <taxon>Poales</taxon>
        <taxon>Poaceae</taxon>
        <taxon>BOP clade</taxon>
        <taxon>Pooideae</taxon>
        <taxon>Triticodae</taxon>
        <taxon>Triticeae</taxon>
        <taxon>Triticinae</taxon>
        <taxon>Triticum</taxon>
    </lineage>
</organism>
<keyword evidence="7" id="KW-0067">ATP-binding</keyword>
<evidence type="ECO:0000256" key="1">
    <source>
        <dbReference type="ARBA" id="ARBA00004370"/>
    </source>
</evidence>
<keyword evidence="9" id="KW-0472">Membrane</keyword>
<protein>
    <recommendedName>
        <fullName evidence="10">Leucine-rich repeat-containing N-terminal plant-type domain-containing protein</fullName>
    </recommendedName>
</protein>
<evidence type="ECO:0000256" key="9">
    <source>
        <dbReference type="ARBA" id="ARBA00023136"/>
    </source>
</evidence>
<dbReference type="EMBL" id="CM022219">
    <property type="protein sequence ID" value="KAF7036436.1"/>
    <property type="molecule type" value="Genomic_DNA"/>
</dbReference>
<proteinExistence type="predicted"/>